<reference evidence="2 3" key="1">
    <citation type="submission" date="2021-01" db="EMBL/GenBank/DDBJ databases">
        <title>Whole genome shotgun sequence of Asanoa siamensis NBRC 107932.</title>
        <authorList>
            <person name="Komaki H."/>
            <person name="Tamura T."/>
        </authorList>
    </citation>
    <scope>NUCLEOTIDE SEQUENCE [LARGE SCALE GENOMIC DNA]</scope>
    <source>
        <strain evidence="2 3">NBRC 107932</strain>
    </source>
</reference>
<evidence type="ECO:0008006" key="4">
    <source>
        <dbReference type="Google" id="ProtNLM"/>
    </source>
</evidence>
<sequence>MPDSRTVIRRRALTVAVLTAALAVPLGGCSIADSIVGADPVPIDESPQKARAHVEAYLAAMAKRDAAAGRKLLCPTLAGTFDKTAKGEGGDFNPDVRVAGGVVTGVAAEGDGQKVTAAMLVTPKGGKATPVSVTFLVTHIDSGWCIAREDTAAVLPSMPATPIPSPSR</sequence>
<comment type="caution">
    <text evidence="2">The sequence shown here is derived from an EMBL/GenBank/DDBJ whole genome shotgun (WGS) entry which is preliminary data.</text>
</comment>
<proteinExistence type="predicted"/>
<keyword evidence="3" id="KW-1185">Reference proteome</keyword>
<gene>
    <name evidence="2" type="ORF">Asi02nite_13800</name>
</gene>
<accession>A0ABQ4CKR1</accession>
<feature type="chain" id="PRO_5045200822" description="Mce-associated membrane protein" evidence="1">
    <location>
        <begin position="24"/>
        <end position="168"/>
    </location>
</feature>
<evidence type="ECO:0000256" key="1">
    <source>
        <dbReference type="SAM" id="SignalP"/>
    </source>
</evidence>
<keyword evidence="1" id="KW-0732">Signal</keyword>
<protein>
    <recommendedName>
        <fullName evidence="4">Mce-associated membrane protein</fullName>
    </recommendedName>
</protein>
<evidence type="ECO:0000313" key="2">
    <source>
        <dbReference type="EMBL" id="GIF71862.1"/>
    </source>
</evidence>
<dbReference type="Proteomes" id="UP000604117">
    <property type="component" value="Unassembled WGS sequence"/>
</dbReference>
<feature type="signal peptide" evidence="1">
    <location>
        <begin position="1"/>
        <end position="23"/>
    </location>
</feature>
<evidence type="ECO:0000313" key="3">
    <source>
        <dbReference type="Proteomes" id="UP000604117"/>
    </source>
</evidence>
<organism evidence="2 3">
    <name type="scientific">Asanoa siamensis</name>
    <dbReference type="NCBI Taxonomy" id="926357"/>
    <lineage>
        <taxon>Bacteria</taxon>
        <taxon>Bacillati</taxon>
        <taxon>Actinomycetota</taxon>
        <taxon>Actinomycetes</taxon>
        <taxon>Micromonosporales</taxon>
        <taxon>Micromonosporaceae</taxon>
        <taxon>Asanoa</taxon>
    </lineage>
</organism>
<name>A0ABQ4CKR1_9ACTN</name>
<dbReference type="EMBL" id="BONE01000007">
    <property type="protein sequence ID" value="GIF71862.1"/>
    <property type="molecule type" value="Genomic_DNA"/>
</dbReference>